<reference evidence="1 2" key="1">
    <citation type="submission" date="2018-06" db="EMBL/GenBank/DDBJ databases">
        <authorList>
            <consortium name="Pathogen Informatics"/>
            <person name="Doyle S."/>
        </authorList>
    </citation>
    <scope>NUCLEOTIDE SEQUENCE [LARGE SCALE GENOMIC DNA]</scope>
    <source>
        <strain evidence="1 2">NCTC12413</strain>
    </source>
</reference>
<dbReference type="AlphaFoldDB" id="A0A380CBI5"/>
<protein>
    <submittedName>
        <fullName evidence="1">Uncharacterized protein</fullName>
    </submittedName>
</protein>
<proteinExistence type="predicted"/>
<name>A0A380CBI5_9STAP</name>
<organism evidence="1 2">
    <name type="scientific">Staphylococcus arlettae</name>
    <dbReference type="NCBI Taxonomy" id="29378"/>
    <lineage>
        <taxon>Bacteria</taxon>
        <taxon>Bacillati</taxon>
        <taxon>Bacillota</taxon>
        <taxon>Bacilli</taxon>
        <taxon>Bacillales</taxon>
        <taxon>Staphylococcaceae</taxon>
        <taxon>Staphylococcus</taxon>
    </lineage>
</organism>
<dbReference type="Proteomes" id="UP000254956">
    <property type="component" value="Unassembled WGS sequence"/>
</dbReference>
<evidence type="ECO:0000313" key="2">
    <source>
        <dbReference type="Proteomes" id="UP000254956"/>
    </source>
</evidence>
<dbReference type="EMBL" id="UGZE01000001">
    <property type="protein sequence ID" value="SUJ17052.1"/>
    <property type="molecule type" value="Genomic_DNA"/>
</dbReference>
<evidence type="ECO:0000313" key="1">
    <source>
        <dbReference type="EMBL" id="SUJ17052.1"/>
    </source>
</evidence>
<gene>
    <name evidence="1" type="ORF">NCTC12413_01110</name>
</gene>
<accession>A0A380CBI5</accession>
<sequence length="36" mass="4288">MILEETMLRVRKNMDKAFEESFREVTSIMSSMNGYI</sequence>